<organism evidence="2 3">
    <name type="scientific">Jiangella asiatica</name>
    <dbReference type="NCBI Taxonomy" id="2530372"/>
    <lineage>
        <taxon>Bacteria</taxon>
        <taxon>Bacillati</taxon>
        <taxon>Actinomycetota</taxon>
        <taxon>Actinomycetes</taxon>
        <taxon>Jiangellales</taxon>
        <taxon>Jiangellaceae</taxon>
        <taxon>Jiangella</taxon>
    </lineage>
</organism>
<dbReference type="Pfam" id="PF01261">
    <property type="entry name" value="AP_endonuc_2"/>
    <property type="match status" value="1"/>
</dbReference>
<reference evidence="2 3" key="1">
    <citation type="submission" date="2019-03" db="EMBL/GenBank/DDBJ databases">
        <title>Draft genome sequences of novel Actinobacteria.</title>
        <authorList>
            <person name="Sahin N."/>
            <person name="Ay H."/>
            <person name="Saygin H."/>
        </authorList>
    </citation>
    <scope>NUCLEOTIDE SEQUENCE [LARGE SCALE GENOMIC DNA]</scope>
    <source>
        <strain evidence="2 3">5K138</strain>
    </source>
</reference>
<keyword evidence="3" id="KW-1185">Reference proteome</keyword>
<evidence type="ECO:0000259" key="1">
    <source>
        <dbReference type="Pfam" id="PF01261"/>
    </source>
</evidence>
<proteinExistence type="predicted"/>
<dbReference type="OrthoDB" id="9815124at2"/>
<sequence length="315" mass="34458">MDTPRTRLYRSGNLKRYTSVDQPRSSVAHRIAAFSDDLHSEFAPAAKLAAEAGLDGLAVRHVGGHNVQALDEADVRAVRRTADEHGLAISAVGSPYGRDFHLGDDAAQRRAETLLAQMVRFADLLGTPLIRIFALWIEGKDPLPLWADRPGTDLARVVEALAPSVALAERAGVRLMLELEGASHAGTAAEAAELIRLVDSPALVLCWDICNGWWSGEAPLPHGLDAVRVLPVVDVQTKDVKADPADPRRPLFDQVILGDGDLPYDRLLPELVASGYDGWFTVERVYHPRKPEEHPRLQRDALADVERLRSLVSLP</sequence>
<feature type="domain" description="Xylose isomerase-like TIM barrel" evidence="1">
    <location>
        <begin position="47"/>
        <end position="293"/>
    </location>
</feature>
<dbReference type="SUPFAM" id="SSF51658">
    <property type="entry name" value="Xylose isomerase-like"/>
    <property type="match status" value="1"/>
</dbReference>
<dbReference type="AlphaFoldDB" id="A0A4R5DNH5"/>
<protein>
    <submittedName>
        <fullName evidence="2">Sugar phosphate isomerase/epimerase</fullName>
    </submittedName>
</protein>
<comment type="caution">
    <text evidence="2">The sequence shown here is derived from an EMBL/GenBank/DDBJ whole genome shotgun (WGS) entry which is preliminary data.</text>
</comment>
<dbReference type="Proteomes" id="UP000294739">
    <property type="component" value="Unassembled WGS sequence"/>
</dbReference>
<evidence type="ECO:0000313" key="2">
    <source>
        <dbReference type="EMBL" id="TDE13541.1"/>
    </source>
</evidence>
<dbReference type="InParanoid" id="A0A4R5DNH5"/>
<gene>
    <name evidence="2" type="ORF">E1269_05800</name>
</gene>
<evidence type="ECO:0000313" key="3">
    <source>
        <dbReference type="Proteomes" id="UP000294739"/>
    </source>
</evidence>
<dbReference type="PANTHER" id="PTHR12110:SF41">
    <property type="entry name" value="INOSOSE DEHYDRATASE"/>
    <property type="match status" value="1"/>
</dbReference>
<dbReference type="InterPro" id="IPR013022">
    <property type="entry name" value="Xyl_isomerase-like_TIM-brl"/>
</dbReference>
<dbReference type="Gene3D" id="3.20.20.150">
    <property type="entry name" value="Divalent-metal-dependent TIM barrel enzymes"/>
    <property type="match status" value="1"/>
</dbReference>
<dbReference type="InterPro" id="IPR050312">
    <property type="entry name" value="IolE/XylAMocC-like"/>
</dbReference>
<dbReference type="InterPro" id="IPR036237">
    <property type="entry name" value="Xyl_isomerase-like_sf"/>
</dbReference>
<name>A0A4R5DNH5_9ACTN</name>
<keyword evidence="2" id="KW-0413">Isomerase</keyword>
<dbReference type="GO" id="GO:0016853">
    <property type="term" value="F:isomerase activity"/>
    <property type="evidence" value="ECO:0007669"/>
    <property type="project" value="UniProtKB-KW"/>
</dbReference>
<dbReference type="EMBL" id="SMKZ01000005">
    <property type="protein sequence ID" value="TDE13541.1"/>
    <property type="molecule type" value="Genomic_DNA"/>
</dbReference>
<dbReference type="PANTHER" id="PTHR12110">
    <property type="entry name" value="HYDROXYPYRUVATE ISOMERASE"/>
    <property type="match status" value="1"/>
</dbReference>
<accession>A0A4R5DNH5</accession>